<dbReference type="CDD" id="cd00077">
    <property type="entry name" value="HDc"/>
    <property type="match status" value="1"/>
</dbReference>
<keyword evidence="1" id="KW-0812">Transmembrane</keyword>
<organism evidence="3 4">
    <name type="scientific">Insulibacter thermoxylanivorax</name>
    <dbReference type="NCBI Taxonomy" id="2749268"/>
    <lineage>
        <taxon>Bacteria</taxon>
        <taxon>Bacillati</taxon>
        <taxon>Bacillota</taxon>
        <taxon>Bacilli</taxon>
        <taxon>Bacillales</taxon>
        <taxon>Paenibacillaceae</taxon>
        <taxon>Insulibacter</taxon>
    </lineage>
</organism>
<dbReference type="InterPro" id="IPR048436">
    <property type="entry name" value="MASE12"/>
</dbReference>
<dbReference type="EMBL" id="BMAQ01000033">
    <property type="protein sequence ID" value="GFR39116.1"/>
    <property type="molecule type" value="Genomic_DNA"/>
</dbReference>
<feature type="transmembrane region" description="Helical" evidence="1">
    <location>
        <begin position="54"/>
        <end position="73"/>
    </location>
</feature>
<protein>
    <recommendedName>
        <fullName evidence="2">HD-GYP domain-containing protein</fullName>
    </recommendedName>
</protein>
<reference evidence="3" key="1">
    <citation type="submission" date="2020-08" db="EMBL/GenBank/DDBJ databases">
        <authorList>
            <person name="Uke A."/>
            <person name="Chhe C."/>
            <person name="Baramee S."/>
            <person name="Kosugi A."/>
        </authorList>
    </citation>
    <scope>NUCLEOTIDE SEQUENCE</scope>
    <source>
        <strain evidence="3">DA-C8</strain>
    </source>
</reference>
<keyword evidence="4" id="KW-1185">Reference proteome</keyword>
<evidence type="ECO:0000313" key="4">
    <source>
        <dbReference type="Proteomes" id="UP000654993"/>
    </source>
</evidence>
<dbReference type="SMART" id="SM00471">
    <property type="entry name" value="HDc"/>
    <property type="match status" value="1"/>
</dbReference>
<keyword evidence="1" id="KW-1133">Transmembrane helix</keyword>
<dbReference type="Pfam" id="PF20971">
    <property type="entry name" value="MASE12"/>
    <property type="match status" value="1"/>
</dbReference>
<comment type="caution">
    <text evidence="3">The sequence shown here is derived from an EMBL/GenBank/DDBJ whole genome shotgun (WGS) entry which is preliminary data.</text>
</comment>
<feature type="transmembrane region" description="Helical" evidence="1">
    <location>
        <begin position="153"/>
        <end position="175"/>
    </location>
</feature>
<dbReference type="InterPro" id="IPR003607">
    <property type="entry name" value="HD/PDEase_dom"/>
</dbReference>
<evidence type="ECO:0000313" key="3">
    <source>
        <dbReference type="EMBL" id="GFR39116.1"/>
    </source>
</evidence>
<proteinExistence type="predicted"/>
<dbReference type="PANTHER" id="PTHR43155:SF2">
    <property type="entry name" value="CYCLIC DI-GMP PHOSPHODIESTERASE PA4108"/>
    <property type="match status" value="1"/>
</dbReference>
<feature type="domain" description="HD-GYP" evidence="2">
    <location>
        <begin position="189"/>
        <end position="385"/>
    </location>
</feature>
<evidence type="ECO:0000256" key="1">
    <source>
        <dbReference type="SAM" id="Phobius"/>
    </source>
</evidence>
<dbReference type="Pfam" id="PF13487">
    <property type="entry name" value="HD_5"/>
    <property type="match status" value="1"/>
</dbReference>
<accession>A0A916QE67</accession>
<dbReference type="PROSITE" id="PS51832">
    <property type="entry name" value="HD_GYP"/>
    <property type="match status" value="1"/>
</dbReference>
<reference evidence="3" key="2">
    <citation type="journal article" date="2021" name="Data Brief">
        <title>Draft genome sequence data of the facultative, thermophilic, xylanolytic bacterium Paenibacillus sp. strain DA-C8.</title>
        <authorList>
            <person name="Chhe C."/>
            <person name="Uke A."/>
            <person name="Baramee S."/>
            <person name="Ungkulpasvich U."/>
            <person name="Tachaapaikoon C."/>
            <person name="Pason P."/>
            <person name="Waeonukul R."/>
            <person name="Ratanakhanokchai K."/>
            <person name="Kosugi A."/>
        </authorList>
    </citation>
    <scope>NUCLEOTIDE SEQUENCE</scope>
    <source>
        <strain evidence="3">DA-C8</strain>
    </source>
</reference>
<gene>
    <name evidence="3" type="ORF">PRECH8_24120</name>
</gene>
<dbReference type="SUPFAM" id="SSF109604">
    <property type="entry name" value="HD-domain/PDEase-like"/>
    <property type="match status" value="1"/>
</dbReference>
<dbReference type="AlphaFoldDB" id="A0A916QE67"/>
<name>A0A916QE67_9BACL</name>
<dbReference type="Gene3D" id="1.10.3210.10">
    <property type="entry name" value="Hypothetical protein af1432"/>
    <property type="match status" value="1"/>
</dbReference>
<feature type="transmembrane region" description="Helical" evidence="1">
    <location>
        <begin position="85"/>
        <end position="105"/>
    </location>
</feature>
<evidence type="ECO:0000259" key="2">
    <source>
        <dbReference type="PROSITE" id="PS51832"/>
    </source>
</evidence>
<dbReference type="InterPro" id="IPR037522">
    <property type="entry name" value="HD_GYP_dom"/>
</dbReference>
<sequence>MKSKSFLDTALVLEEKRSTIIYFLLFYTIGLIYHVFYYYFAALYSYHNFRLDKFLILSGPYIILTFLLPLLFIFIKSKYLYLIKYIYVSVFIVTTFFADLVSYWLTNLYDGGNIGEVIMVIFSAIFVNQNFFWFVSVGLFAKYILVAVIHPELFSLIMMPAALVVIVCIVGYVILLRFLAYVRSINEVYNDHFSSMVKGIVAILELKDPHTRGHSERVAHYSVTLARKVGGFTEQELNTFYYSCLLHDIGKIQISDDILTKPDKLLDTEYEVVKMHTVFGAEAIKDIESLHPCIEIIRHHHERWDGTGYPDGLKGEEIPLLTRIASIADAFDAMTSHRAYRAALTPDEAYARIIKGAGTQFDPNLIPHFKNVFPTWLSLLHDYHETHEEEYKRLYGQDRRSSVKGVSL</sequence>
<dbReference type="RefSeq" id="WP_207161797.1">
    <property type="nucleotide sequence ID" value="NZ_BMAQ01000033.1"/>
</dbReference>
<dbReference type="PANTHER" id="PTHR43155">
    <property type="entry name" value="CYCLIC DI-GMP PHOSPHODIESTERASE PA4108-RELATED"/>
    <property type="match status" value="1"/>
</dbReference>
<dbReference type="Proteomes" id="UP000654993">
    <property type="component" value="Unassembled WGS sequence"/>
</dbReference>
<feature type="transmembrane region" description="Helical" evidence="1">
    <location>
        <begin position="20"/>
        <end position="42"/>
    </location>
</feature>
<feature type="transmembrane region" description="Helical" evidence="1">
    <location>
        <begin position="117"/>
        <end position="141"/>
    </location>
</feature>
<keyword evidence="1" id="KW-0472">Membrane</keyword>